<sequence>MQQTEKVRTAPLATAPVNNTVRRLRWLRKRAVLENKPKAHFPLTIYR</sequence>
<dbReference type="EMBL" id="FR904233">
    <property type="protein sequence ID" value="CDG47869.1"/>
    <property type="molecule type" value="Genomic_DNA"/>
</dbReference>
<name>A0A068RBG8_9GAMM</name>
<evidence type="ECO:0000313" key="1">
    <source>
        <dbReference type="EMBL" id="CDG47869.1"/>
    </source>
</evidence>
<reference evidence="1" key="2">
    <citation type="journal article" date="2014" name="Genome Biol. Evol.">
        <title>Settling down: the genome of Serratia symbiotica from the aphid Cinara tujafilina zooms in on the process of accommodation to a cooperative intracellular life.</title>
        <authorList>
            <person name="Manzano-Marin A."/>
            <person name="Latorre A."/>
        </authorList>
    </citation>
    <scope>NUCLEOTIDE SEQUENCE</scope>
    <source>
        <strain evidence="1">SCt-VLC</strain>
    </source>
</reference>
<proteinExistence type="predicted"/>
<dbReference type="AlphaFoldDB" id="A0A068RBG8"/>
<gene>
    <name evidence="1" type="ORF">SCTVLC_1150</name>
</gene>
<accession>A0A068RBG8</accession>
<protein>
    <submittedName>
        <fullName evidence="1">Uncharacterized protein</fullName>
    </submittedName>
</protein>
<organism evidence="1">
    <name type="scientific">Serratia symbiotica SCt-VLC</name>
    <dbReference type="NCBI Taxonomy" id="1347341"/>
    <lineage>
        <taxon>Bacteria</taxon>
        <taxon>Pseudomonadati</taxon>
        <taxon>Pseudomonadota</taxon>
        <taxon>Gammaproteobacteria</taxon>
        <taxon>Enterobacterales</taxon>
        <taxon>Yersiniaceae</taxon>
        <taxon>Serratia</taxon>
        <taxon>Serratia symbiotica</taxon>
    </lineage>
</organism>
<reference evidence="1" key="1">
    <citation type="submission" date="2013-06" db="EMBL/GenBank/DDBJ databases">
        <authorList>
            <person name="Mazano-Marin A."/>
        </authorList>
    </citation>
    <scope>NUCLEOTIDE SEQUENCE</scope>
    <source>
        <strain evidence="1">SCt-VLC</strain>
    </source>
</reference>